<dbReference type="SUPFAM" id="SSF53756">
    <property type="entry name" value="UDP-Glycosyltransferase/glycogen phosphorylase"/>
    <property type="match status" value="1"/>
</dbReference>
<dbReference type="GO" id="GO:0016757">
    <property type="term" value="F:glycosyltransferase activity"/>
    <property type="evidence" value="ECO:0007669"/>
    <property type="project" value="InterPro"/>
</dbReference>
<evidence type="ECO:0000259" key="1">
    <source>
        <dbReference type="Pfam" id="PF00534"/>
    </source>
</evidence>
<dbReference type="HOGENOM" id="CLU_009583_0_0_10"/>
<dbReference type="Proteomes" id="UP000032726">
    <property type="component" value="Chromosome"/>
</dbReference>
<dbReference type="AlphaFoldDB" id="A0A0D5YV36"/>
<dbReference type="PANTHER" id="PTHR45947">
    <property type="entry name" value="SULFOQUINOVOSYL TRANSFERASE SQD2"/>
    <property type="match status" value="1"/>
</dbReference>
<keyword evidence="4" id="KW-1185">Reference proteome</keyword>
<proteinExistence type="predicted"/>
<name>A0A0D5YV36_9FLAO</name>
<accession>A0A0D5YV36</accession>
<evidence type="ECO:0000313" key="3">
    <source>
        <dbReference type="EMBL" id="AKA36085.1"/>
    </source>
</evidence>
<dbReference type="Pfam" id="PF00534">
    <property type="entry name" value="Glycos_transf_1"/>
    <property type="match status" value="1"/>
</dbReference>
<dbReference type="RefSeq" id="WP_045802665.1">
    <property type="nucleotide sequence ID" value="NZ_CP011071.1"/>
</dbReference>
<feature type="domain" description="Glycosyl transferase family 1" evidence="1">
    <location>
        <begin position="179"/>
        <end position="341"/>
    </location>
</feature>
<organism evidence="3 4">
    <name type="scientific">Flagellimonas lutaonensis</name>
    <dbReference type="NCBI Taxonomy" id="516051"/>
    <lineage>
        <taxon>Bacteria</taxon>
        <taxon>Pseudomonadati</taxon>
        <taxon>Bacteroidota</taxon>
        <taxon>Flavobacteriia</taxon>
        <taxon>Flavobacteriales</taxon>
        <taxon>Flavobacteriaceae</taxon>
        <taxon>Flagellimonas</taxon>
    </lineage>
</organism>
<dbReference type="Pfam" id="PF13439">
    <property type="entry name" value="Glyco_transf_4"/>
    <property type="match status" value="1"/>
</dbReference>
<evidence type="ECO:0000259" key="2">
    <source>
        <dbReference type="Pfam" id="PF13439"/>
    </source>
</evidence>
<dbReference type="PANTHER" id="PTHR45947:SF3">
    <property type="entry name" value="SULFOQUINOVOSYL TRANSFERASE SQD2"/>
    <property type="match status" value="1"/>
</dbReference>
<sequence>MNDKRRIGFLMGKVDGTGGIARVSSILSDALVHTGQYEIHVFSFHPSLLSSGFHWNDSIVVHDLLDVPKNMFRGLPKALKRLRSNVAQYEIEVLVICGFNVGLLGVAATRFKKTKVLYWSHSSFKGYKVPFKNFNEQMASYFADAVVTLTKADKVTYRKRTRAKKIVQIYNPVDERILRGNKTYNMDSKKVISVGRLDESKNFHSYTLDVAKKVFDRLPGHEWHIYGSGDYKDYILEEISEQKLEGKVVLKGHADDIYTLYPQYALLVMTSSFEGFPMVLLEGMANQLPMVSFDVPTGPNEIIRNNENGYLIPAFDCDQMAEKIVTLLIDHEKRYLFSKANSKLPDEFSVGQIIKKWTSLFDELQR</sequence>
<dbReference type="Gene3D" id="3.40.50.2000">
    <property type="entry name" value="Glycogen Phosphorylase B"/>
    <property type="match status" value="2"/>
</dbReference>
<feature type="domain" description="Glycosyltransferase subfamily 4-like N-terminal" evidence="2">
    <location>
        <begin position="18"/>
        <end position="174"/>
    </location>
</feature>
<dbReference type="InterPro" id="IPR050194">
    <property type="entry name" value="Glycosyltransferase_grp1"/>
</dbReference>
<dbReference type="PATRIC" id="fig|516051.4.peg.2578"/>
<protein>
    <submittedName>
        <fullName evidence="3">Uncharacterized protein</fullName>
    </submittedName>
</protein>
<dbReference type="KEGG" id="mlt:VC82_2513"/>
<reference evidence="3 4" key="1">
    <citation type="submission" date="2015-03" db="EMBL/GenBank/DDBJ databases">
        <title>Complete genome sequence of Muricauda lutaonensis CC-HSB-11T, isolated from a coastal hot spring.</title>
        <authorList>
            <person name="Kim K.M."/>
        </authorList>
    </citation>
    <scope>NUCLEOTIDE SEQUENCE [LARGE SCALE GENOMIC DNA]</scope>
    <source>
        <strain evidence="3 4">CC-HSB-11</strain>
    </source>
</reference>
<dbReference type="OrthoDB" id="798298at2"/>
<evidence type="ECO:0000313" key="4">
    <source>
        <dbReference type="Proteomes" id="UP000032726"/>
    </source>
</evidence>
<dbReference type="EMBL" id="CP011071">
    <property type="protein sequence ID" value="AKA36085.1"/>
    <property type="molecule type" value="Genomic_DNA"/>
</dbReference>
<dbReference type="STRING" id="516051.VC82_2513"/>
<dbReference type="InterPro" id="IPR028098">
    <property type="entry name" value="Glyco_trans_4-like_N"/>
</dbReference>
<dbReference type="InterPro" id="IPR001296">
    <property type="entry name" value="Glyco_trans_1"/>
</dbReference>
<gene>
    <name evidence="3" type="ORF">VC82_2513</name>
</gene>